<feature type="transmembrane region" description="Helical" evidence="1">
    <location>
        <begin position="245"/>
        <end position="267"/>
    </location>
</feature>
<evidence type="ECO:0008006" key="4">
    <source>
        <dbReference type="Google" id="ProtNLM"/>
    </source>
</evidence>
<evidence type="ECO:0000256" key="1">
    <source>
        <dbReference type="SAM" id="Phobius"/>
    </source>
</evidence>
<feature type="transmembrane region" description="Helical" evidence="1">
    <location>
        <begin position="113"/>
        <end position="131"/>
    </location>
</feature>
<feature type="transmembrane region" description="Helical" evidence="1">
    <location>
        <begin position="198"/>
        <end position="225"/>
    </location>
</feature>
<reference evidence="2 3" key="1">
    <citation type="journal article" date="2019" name="Int. J. Syst. Evol. Microbiol.">
        <title>The Global Catalogue of Microorganisms (GCM) 10K type strain sequencing project: providing services to taxonomists for standard genome sequencing and annotation.</title>
        <authorList>
            <consortium name="The Broad Institute Genomics Platform"/>
            <consortium name="The Broad Institute Genome Sequencing Center for Infectious Disease"/>
            <person name="Wu L."/>
            <person name="Ma J."/>
        </authorList>
    </citation>
    <scope>NUCLEOTIDE SEQUENCE [LARGE SCALE GENOMIC DNA]</scope>
    <source>
        <strain evidence="2 3">JCM 16013</strain>
    </source>
</reference>
<name>A0ABN2S2L0_9ACTN</name>
<evidence type="ECO:0000313" key="2">
    <source>
        <dbReference type="EMBL" id="GAA1979324.1"/>
    </source>
</evidence>
<feature type="transmembrane region" description="Helical" evidence="1">
    <location>
        <begin position="363"/>
        <end position="383"/>
    </location>
</feature>
<feature type="transmembrane region" description="Helical" evidence="1">
    <location>
        <begin position="306"/>
        <end position="324"/>
    </location>
</feature>
<keyword evidence="1" id="KW-1133">Transmembrane helix</keyword>
<proteinExistence type="predicted"/>
<feature type="transmembrane region" description="Helical" evidence="1">
    <location>
        <begin position="331"/>
        <end position="351"/>
    </location>
</feature>
<dbReference type="RefSeq" id="WP_344659097.1">
    <property type="nucleotide sequence ID" value="NZ_BAAAQM010000026.1"/>
</dbReference>
<organism evidence="2 3">
    <name type="scientific">Catenulispora subtropica</name>
    <dbReference type="NCBI Taxonomy" id="450798"/>
    <lineage>
        <taxon>Bacteria</taxon>
        <taxon>Bacillati</taxon>
        <taxon>Actinomycetota</taxon>
        <taxon>Actinomycetes</taxon>
        <taxon>Catenulisporales</taxon>
        <taxon>Catenulisporaceae</taxon>
        <taxon>Catenulispora</taxon>
    </lineage>
</organism>
<feature type="transmembrane region" description="Helical" evidence="1">
    <location>
        <begin position="23"/>
        <end position="42"/>
    </location>
</feature>
<dbReference type="EMBL" id="BAAAQM010000026">
    <property type="protein sequence ID" value="GAA1979324.1"/>
    <property type="molecule type" value="Genomic_DNA"/>
</dbReference>
<feature type="transmembrane region" description="Helical" evidence="1">
    <location>
        <begin position="395"/>
        <end position="414"/>
    </location>
</feature>
<sequence>MTTVARRLDSVRMAVSRHTTDRTVLWVPFAVLAAVLIARNGWVFSRSVHEYGDEALNSILARQGKHLSLLFGNYSRVGFHHPGPAFIYLLTAGELLFRDLLPITPRPYNAQFLGALLFESFILALSVRVVWRQLRSPAVALLVAAVPFVFLAYQTSVSGNDMIASTWMPYLYMPPTMLLLVSGASVTTGSLRELPYMVFAGLLLVHGHVSFFVIVGGIVATTLAVPLLRRWRTRRPQFRVERRPLVISGAWAALFAAPILADLILHWPGEFKKYIDYSTSSKAGHHTLKQAVEYMDAYWWHGSHPFYVFVAVVLTAAVCAWTFPDPDVRRYFVGVVILSCAASALMVYYALRGIDDITQTYIGLWSSMTVPLLLIVIGVRLWVACTATPSALPRGAIVAAVLAAGVAAATVPQITSNYNPDPDVAQVLSGLEQRAAGRMLTIDVGPNIGPDVPGVVLEAARRGQPVCLTDPAQALFVTSKYVCSGQQRHEGYLVYARQPAKMGQNPTALSVLGQTEFSARI</sequence>
<protein>
    <recommendedName>
        <fullName evidence="4">Glycosyltransferase RgtA/B/C/D-like domain-containing protein</fullName>
    </recommendedName>
</protein>
<comment type="caution">
    <text evidence="2">The sequence shown here is derived from an EMBL/GenBank/DDBJ whole genome shotgun (WGS) entry which is preliminary data.</text>
</comment>
<accession>A0ABN2S2L0</accession>
<keyword evidence="3" id="KW-1185">Reference proteome</keyword>
<feature type="transmembrane region" description="Helical" evidence="1">
    <location>
        <begin position="137"/>
        <end position="155"/>
    </location>
</feature>
<keyword evidence="1" id="KW-0812">Transmembrane</keyword>
<gene>
    <name evidence="2" type="ORF">GCM10009838_45380</name>
</gene>
<dbReference type="Proteomes" id="UP001499854">
    <property type="component" value="Unassembled WGS sequence"/>
</dbReference>
<keyword evidence="1" id="KW-0472">Membrane</keyword>
<evidence type="ECO:0000313" key="3">
    <source>
        <dbReference type="Proteomes" id="UP001499854"/>
    </source>
</evidence>